<keyword evidence="2 6" id="KW-0808">Transferase</keyword>
<dbReference type="AlphaFoldDB" id="A0A7G9TEZ9"/>
<dbReference type="GO" id="GO:0008080">
    <property type="term" value="F:N-acetyltransferase activity"/>
    <property type="evidence" value="ECO:0007669"/>
    <property type="project" value="UniProtKB-ARBA"/>
</dbReference>
<evidence type="ECO:0000313" key="6">
    <source>
        <dbReference type="EMBL" id="QNN78674.1"/>
    </source>
</evidence>
<accession>A0A7G9TEZ9</accession>
<dbReference type="InterPro" id="IPR000182">
    <property type="entry name" value="GNAT_dom"/>
</dbReference>
<dbReference type="Pfam" id="PF00583">
    <property type="entry name" value="Acetyltransf_1"/>
    <property type="match status" value="1"/>
</dbReference>
<protein>
    <submittedName>
        <fullName evidence="6">GNAT family N-acetyltransferase</fullName>
    </submittedName>
</protein>
<keyword evidence="7" id="KW-1185">Reference proteome</keyword>
<dbReference type="EMBL" id="CP060028">
    <property type="protein sequence ID" value="QND79473.1"/>
    <property type="molecule type" value="Genomic_DNA"/>
</dbReference>
<dbReference type="SUPFAM" id="SSF55729">
    <property type="entry name" value="Acyl-CoA N-acyltransferases (Nat)"/>
    <property type="match status" value="1"/>
</dbReference>
<evidence type="ECO:0000259" key="4">
    <source>
        <dbReference type="PROSITE" id="PS51186"/>
    </source>
</evidence>
<keyword evidence="3" id="KW-0012">Acyltransferase</keyword>
<dbReference type="InterPro" id="IPR051016">
    <property type="entry name" value="Diverse_Substrate_AcTransf"/>
</dbReference>
<reference evidence="6 8" key="1">
    <citation type="submission" date="2020-08" db="EMBL/GenBank/DDBJ databases">
        <title>Streptomycin Non-resistant strain, P. mexicana.</title>
        <authorList>
            <person name="Ganesh-Kumar S."/>
            <person name="Zhe T."/>
            <person name="Yu Z."/>
            <person name="Min Y."/>
        </authorList>
    </citation>
    <scope>NUCLEOTIDE SEQUENCE [LARGE SCALE GENOMIC DNA]</scope>
    <source>
        <strain evidence="6 8">GTZY2</strain>
    </source>
</reference>
<dbReference type="Gene3D" id="3.40.630.30">
    <property type="match status" value="1"/>
</dbReference>
<dbReference type="FunFam" id="3.40.630.30:FF:000064">
    <property type="entry name" value="GNAT family acetyltransferase"/>
    <property type="match status" value="1"/>
</dbReference>
<dbReference type="Proteomes" id="UP000515838">
    <property type="component" value="Chromosome"/>
</dbReference>
<evidence type="ECO:0000313" key="8">
    <source>
        <dbReference type="Proteomes" id="UP000515838"/>
    </source>
</evidence>
<dbReference type="PANTHER" id="PTHR10545">
    <property type="entry name" value="DIAMINE N-ACETYLTRANSFERASE"/>
    <property type="match status" value="1"/>
</dbReference>
<dbReference type="Proteomes" id="UP000515506">
    <property type="component" value="Chromosome"/>
</dbReference>
<evidence type="ECO:0000313" key="5">
    <source>
        <dbReference type="EMBL" id="QND79473.1"/>
    </source>
</evidence>
<evidence type="ECO:0000256" key="3">
    <source>
        <dbReference type="ARBA" id="ARBA00023315"/>
    </source>
</evidence>
<proteinExistence type="inferred from homology"/>
<comment type="similarity">
    <text evidence="1">Belongs to the acetyltransferase family.</text>
</comment>
<dbReference type="CDD" id="cd04301">
    <property type="entry name" value="NAT_SF"/>
    <property type="match status" value="1"/>
</dbReference>
<evidence type="ECO:0000256" key="2">
    <source>
        <dbReference type="ARBA" id="ARBA00022679"/>
    </source>
</evidence>
<dbReference type="PANTHER" id="PTHR10545:SF29">
    <property type="entry name" value="GH14572P-RELATED"/>
    <property type="match status" value="1"/>
</dbReference>
<feature type="domain" description="N-acetyltransferase" evidence="4">
    <location>
        <begin position="6"/>
        <end position="163"/>
    </location>
</feature>
<dbReference type="PROSITE" id="PS51186">
    <property type="entry name" value="GNAT"/>
    <property type="match status" value="1"/>
</dbReference>
<organism evidence="6 8">
    <name type="scientific">Pseudoxanthomonas mexicana</name>
    <dbReference type="NCBI Taxonomy" id="128785"/>
    <lineage>
        <taxon>Bacteria</taxon>
        <taxon>Pseudomonadati</taxon>
        <taxon>Pseudomonadota</taxon>
        <taxon>Gammaproteobacteria</taxon>
        <taxon>Lysobacterales</taxon>
        <taxon>Lysobacteraceae</taxon>
        <taxon>Pseudoxanthomonas</taxon>
    </lineage>
</organism>
<sequence length="164" mass="18239">METPTITLRPATRADIPQILDFIRGLAEYEKLAHEAVATPALLEQHLFGERPAAEVVIAEADGTPAGFALFFHSFSTFLGQPGLYLEDLFVYPRYRGLGLGKRLMVHLARLAVERGCGRFEWSVLDWNTPAIDFYRRLGATGMDEWTVQRVSGEALRALADAST</sequence>
<gene>
    <name evidence="5" type="ORF">H4W19_14110</name>
    <name evidence="6" type="ORF">IAE60_04375</name>
</gene>
<evidence type="ECO:0000313" key="7">
    <source>
        <dbReference type="Proteomes" id="UP000515506"/>
    </source>
</evidence>
<dbReference type="GeneID" id="81470189"/>
<evidence type="ECO:0000256" key="1">
    <source>
        <dbReference type="ARBA" id="ARBA00008694"/>
    </source>
</evidence>
<reference evidence="5 7" key="2">
    <citation type="submission" date="2020-08" db="EMBL/GenBank/DDBJ databases">
        <title>Streptomycin resistant and MDR strain, P. mexicana.</title>
        <authorList>
            <person name="Ganesh-kumar S."/>
            <person name="Zhe T."/>
            <person name="Yu Z."/>
            <person name="Min Y."/>
        </authorList>
    </citation>
    <scope>NUCLEOTIDE SEQUENCE [LARGE SCALE GENOMIC DNA]</scope>
    <source>
        <strain evidence="5 7">GTZY</strain>
    </source>
</reference>
<dbReference type="EMBL" id="CP060731">
    <property type="protein sequence ID" value="QNN78674.1"/>
    <property type="molecule type" value="Genomic_DNA"/>
</dbReference>
<dbReference type="RefSeq" id="WP_162108610.1">
    <property type="nucleotide sequence ID" value="NZ_CP060028.1"/>
</dbReference>
<dbReference type="OrthoDB" id="9805924at2"/>
<name>A0A7G9TEZ9_PSEMX</name>
<dbReference type="InterPro" id="IPR016181">
    <property type="entry name" value="Acyl_CoA_acyltransferase"/>
</dbReference>